<keyword evidence="7" id="KW-0325">Glycoprotein</keyword>
<keyword evidence="12" id="KW-1185">Reference proteome</keyword>
<dbReference type="InterPro" id="IPR024731">
    <property type="entry name" value="NELL2-like_EGF"/>
</dbReference>
<comment type="caution">
    <text evidence="11">The sequence shown here is derived from an EMBL/GenBank/DDBJ whole genome shotgun (WGS) entry which is preliminary data.</text>
</comment>
<comment type="caution">
    <text evidence="8">Lacks conserved residue(s) required for the propagation of feature annotation.</text>
</comment>
<dbReference type="Pfam" id="PF24887">
    <property type="entry name" value="EGF_STAB1-2"/>
    <property type="match status" value="1"/>
</dbReference>
<keyword evidence="5" id="KW-0472">Membrane</keyword>
<dbReference type="Gene3D" id="2.170.300.10">
    <property type="entry name" value="Tie2 ligand-binding domain superfamily"/>
    <property type="match status" value="1"/>
</dbReference>
<feature type="disulfide bond" evidence="8">
    <location>
        <begin position="177"/>
        <end position="187"/>
    </location>
</feature>
<evidence type="ECO:0000313" key="11">
    <source>
        <dbReference type="EMBL" id="CAI9589081.1"/>
    </source>
</evidence>
<keyword evidence="2 8" id="KW-0245">EGF-like domain</keyword>
<dbReference type="EMBL" id="CATNWA010016023">
    <property type="protein sequence ID" value="CAI9589081.1"/>
    <property type="molecule type" value="Genomic_DNA"/>
</dbReference>
<evidence type="ECO:0000256" key="5">
    <source>
        <dbReference type="ARBA" id="ARBA00023136"/>
    </source>
</evidence>
<comment type="subcellular location">
    <subcellularLocation>
        <location evidence="1">Membrane</location>
        <topology evidence="1">Single-pass membrane protein</topology>
    </subcellularLocation>
</comment>
<evidence type="ECO:0000256" key="4">
    <source>
        <dbReference type="ARBA" id="ARBA00022989"/>
    </source>
</evidence>
<keyword evidence="3" id="KW-0812">Transmembrane</keyword>
<dbReference type="InterPro" id="IPR036378">
    <property type="entry name" value="FAS1_dom_sf"/>
</dbReference>
<feature type="domain" description="EGF-like" evidence="9">
    <location>
        <begin position="87"/>
        <end position="125"/>
    </location>
</feature>
<feature type="disulfide bond" evidence="8">
    <location>
        <begin position="159"/>
        <end position="168"/>
    </location>
</feature>
<dbReference type="InterPro" id="IPR000782">
    <property type="entry name" value="FAS1_domain"/>
</dbReference>
<dbReference type="SMART" id="SM00181">
    <property type="entry name" value="EGF"/>
    <property type="match status" value="6"/>
</dbReference>
<feature type="disulfide bond" evidence="8">
    <location>
        <begin position="140"/>
        <end position="157"/>
    </location>
</feature>
<dbReference type="SUPFAM" id="SSF82153">
    <property type="entry name" value="FAS1 domain"/>
    <property type="match status" value="1"/>
</dbReference>
<keyword evidence="6 8" id="KW-1015">Disulfide bond</keyword>
<dbReference type="SUPFAM" id="SSF57196">
    <property type="entry name" value="EGF/Laminin"/>
    <property type="match status" value="2"/>
</dbReference>
<evidence type="ECO:0000256" key="1">
    <source>
        <dbReference type="ARBA" id="ARBA00004167"/>
    </source>
</evidence>
<evidence type="ECO:0000256" key="2">
    <source>
        <dbReference type="ARBA" id="ARBA00022536"/>
    </source>
</evidence>
<dbReference type="PROSITE" id="PS01186">
    <property type="entry name" value="EGF_2"/>
    <property type="match status" value="4"/>
</dbReference>
<proteinExistence type="predicted"/>
<dbReference type="InterPro" id="IPR056806">
    <property type="entry name" value="EGF_STAB1-2"/>
</dbReference>
<feature type="domain" description="FAS1" evidence="10">
    <location>
        <begin position="339"/>
        <end position="449"/>
    </location>
</feature>
<evidence type="ECO:0000256" key="6">
    <source>
        <dbReference type="ARBA" id="ARBA00023157"/>
    </source>
</evidence>
<dbReference type="PANTHER" id="PTHR24038:SF8">
    <property type="entry name" value="STABILIN-1"/>
    <property type="match status" value="1"/>
</dbReference>
<keyword evidence="4" id="KW-1133">Transmembrane helix</keyword>
<dbReference type="Gene3D" id="2.10.25.10">
    <property type="entry name" value="Laminin"/>
    <property type="match status" value="4"/>
</dbReference>
<dbReference type="Gene3D" id="2.30.180.10">
    <property type="entry name" value="FAS1 domain"/>
    <property type="match status" value="1"/>
</dbReference>
<dbReference type="Proteomes" id="UP001162483">
    <property type="component" value="Unassembled WGS sequence"/>
</dbReference>
<feature type="domain" description="EGF-like" evidence="9">
    <location>
        <begin position="213"/>
        <end position="254"/>
    </location>
</feature>
<evidence type="ECO:0000256" key="8">
    <source>
        <dbReference type="PROSITE-ProRule" id="PRU00076"/>
    </source>
</evidence>
<gene>
    <name evidence="11" type="ORF">SPARVUS_LOCUS10837512</name>
</gene>
<protein>
    <recommendedName>
        <fullName evidence="13">Stabilin-2</fullName>
    </recommendedName>
</protein>
<feature type="domain" description="EGF-like" evidence="9">
    <location>
        <begin position="132"/>
        <end position="169"/>
    </location>
</feature>
<dbReference type="PANTHER" id="PTHR24038">
    <property type="entry name" value="STABILIN"/>
    <property type="match status" value="1"/>
</dbReference>
<name>A0ABN9F0C1_9NEOB</name>
<feature type="disulfide bond" evidence="8">
    <location>
        <begin position="181"/>
        <end position="198"/>
    </location>
</feature>
<dbReference type="Pfam" id="PF12947">
    <property type="entry name" value="EGF_3"/>
    <property type="match status" value="2"/>
</dbReference>
<evidence type="ECO:0000256" key="7">
    <source>
        <dbReference type="ARBA" id="ARBA00023180"/>
    </source>
</evidence>
<organism evidence="11 12">
    <name type="scientific">Staurois parvus</name>
    <dbReference type="NCBI Taxonomy" id="386267"/>
    <lineage>
        <taxon>Eukaryota</taxon>
        <taxon>Metazoa</taxon>
        <taxon>Chordata</taxon>
        <taxon>Craniata</taxon>
        <taxon>Vertebrata</taxon>
        <taxon>Euteleostomi</taxon>
        <taxon>Amphibia</taxon>
        <taxon>Batrachia</taxon>
        <taxon>Anura</taxon>
        <taxon>Neobatrachia</taxon>
        <taxon>Ranoidea</taxon>
        <taxon>Ranidae</taxon>
        <taxon>Staurois</taxon>
    </lineage>
</organism>
<feature type="non-terminal residue" evidence="11">
    <location>
        <position position="449"/>
    </location>
</feature>
<dbReference type="PROSITE" id="PS50026">
    <property type="entry name" value="EGF_3"/>
    <property type="match status" value="5"/>
</dbReference>
<sequence>MLMGISEVLKALKNRCDISETIVKKTKCNACGKRIQCPEGTDLEDPMGSGRCNYKRRNNDLVGCRFKCIFTKVTLQCCTGYYGHQCLLCPGGVNNSCSNNGRCQDMITGTGECICKEGFHGTACETCEAGRYGPDCKSDCDCVHGKCNDGLHGDGSCQCDKGWIGSICDIDINTDLCNGTCSFNANCIPGPTNTTGKCSCLAGYTGNGTHCTEIDACATNNGGCSVYANCMKAPLGQARCTCTDGYSGDGVICLEIDACLENNGGCHTKAECTKTGPNKVACNCLPGYKGNGTQTCQEINICNEDNGSCSPYAMCLHVGPAKRICLCRLGLIGDGTTCTGNIAQVLRYNKQAYSFHQLYEKYNIKVLTGYGLFTVFVPLNEAIENSSTIIEWTQNQLMSQLLRYHMVGCQQLDELKELSSVTSMSGGIIRFSTKNEEVYLNDFAKIIKS</sequence>
<accession>A0ABN9F0C1</accession>
<dbReference type="Pfam" id="PF02469">
    <property type="entry name" value="Fasciclin"/>
    <property type="match status" value="1"/>
</dbReference>
<feature type="domain" description="EGF-like" evidence="9">
    <location>
        <begin position="255"/>
        <end position="297"/>
    </location>
</feature>
<evidence type="ECO:0000313" key="12">
    <source>
        <dbReference type="Proteomes" id="UP001162483"/>
    </source>
</evidence>
<dbReference type="PROSITE" id="PS50213">
    <property type="entry name" value="FAS1"/>
    <property type="match status" value="1"/>
</dbReference>
<feature type="domain" description="EGF-like" evidence="9">
    <location>
        <begin position="173"/>
        <end position="212"/>
    </location>
</feature>
<feature type="disulfide bond" evidence="8">
    <location>
        <begin position="115"/>
        <end position="124"/>
    </location>
</feature>
<evidence type="ECO:0000259" key="10">
    <source>
        <dbReference type="PROSITE" id="PS50213"/>
    </source>
</evidence>
<evidence type="ECO:0000259" key="9">
    <source>
        <dbReference type="PROSITE" id="PS50026"/>
    </source>
</evidence>
<evidence type="ECO:0000256" key="3">
    <source>
        <dbReference type="ARBA" id="ARBA00022692"/>
    </source>
</evidence>
<evidence type="ECO:0008006" key="13">
    <source>
        <dbReference type="Google" id="ProtNLM"/>
    </source>
</evidence>
<dbReference type="PROSITE" id="PS00022">
    <property type="entry name" value="EGF_1"/>
    <property type="match status" value="2"/>
</dbReference>
<dbReference type="InterPro" id="IPR000742">
    <property type="entry name" value="EGF"/>
</dbReference>
<reference evidence="11" key="1">
    <citation type="submission" date="2023-05" db="EMBL/GenBank/DDBJ databases">
        <authorList>
            <person name="Stuckert A."/>
        </authorList>
    </citation>
    <scope>NUCLEOTIDE SEQUENCE</scope>
</reference>